<dbReference type="InterPro" id="IPR005746">
    <property type="entry name" value="Thioredoxin"/>
</dbReference>
<evidence type="ECO:0000313" key="9">
    <source>
        <dbReference type="EMBL" id="KAF0032348.1"/>
    </source>
</evidence>
<dbReference type="Pfam" id="PF00085">
    <property type="entry name" value="Thioredoxin"/>
    <property type="match status" value="1"/>
</dbReference>
<sequence length="322" mass="35260">MALYSPNRSLVHPGNRRTCCALARKQTCVCYTGPDREVAPLAALQPRQTDKKPLVVFFLLIRSTKSGSTSSVREVKINSGENGKCCALARKQTCVCYTGPDREVAPLAALQPRQTDKKPLVVFFLLIRCTKSGSTSSVREVKINSGENGKMAHRLLVRRVWTLSVKDLRCLPASSATTASSSFSTSPQSPTARVVFVSRSRSLPRSLTHTFSRAASFNVQDHDDFTERVINSELPVLIDFHAQWCGPCKILGPRLEKAVAKQKGRVAMAKVDIDDHTDLAIEYGVSAVPTVIAMRGGDVVDHFVGIKDDDELDSFVSKIIGQ</sequence>
<evidence type="ECO:0000256" key="2">
    <source>
        <dbReference type="ARBA" id="ARBA00022448"/>
    </source>
</evidence>
<dbReference type="SUPFAM" id="SSF52833">
    <property type="entry name" value="Thioredoxin-like"/>
    <property type="match status" value="1"/>
</dbReference>
<evidence type="ECO:0000256" key="4">
    <source>
        <dbReference type="ARBA" id="ARBA00023157"/>
    </source>
</evidence>
<comment type="similarity">
    <text evidence="1">Belongs to the thioredoxin family.</text>
</comment>
<dbReference type="EMBL" id="VEVO01000013">
    <property type="protein sequence ID" value="KAF0032348.1"/>
    <property type="molecule type" value="Genomic_DNA"/>
</dbReference>
<dbReference type="FunFam" id="3.40.30.10:FF:000001">
    <property type="entry name" value="Thioredoxin"/>
    <property type="match status" value="1"/>
</dbReference>
<dbReference type="Gene3D" id="3.40.30.10">
    <property type="entry name" value="Glutaredoxin"/>
    <property type="match status" value="1"/>
</dbReference>
<dbReference type="GO" id="GO:0015035">
    <property type="term" value="F:protein-disulfide reductase activity"/>
    <property type="evidence" value="ECO:0007669"/>
    <property type="project" value="InterPro"/>
</dbReference>
<protein>
    <recommendedName>
        <fullName evidence="6">Thioredoxin, mitochondrial</fullName>
    </recommendedName>
    <alternativeName>
        <fullName evidence="7">Thioredoxin-2</fullName>
    </alternativeName>
</protein>
<keyword evidence="5" id="KW-0676">Redox-active center</keyword>
<evidence type="ECO:0000256" key="6">
    <source>
        <dbReference type="ARBA" id="ARBA00072145"/>
    </source>
</evidence>
<keyword evidence="3" id="KW-0249">Electron transport</keyword>
<dbReference type="InterPro" id="IPR013766">
    <property type="entry name" value="Thioredoxin_domain"/>
</dbReference>
<dbReference type="PROSITE" id="PS00194">
    <property type="entry name" value="THIOREDOXIN_1"/>
    <property type="match status" value="1"/>
</dbReference>
<keyword evidence="2" id="KW-0813">Transport</keyword>
<evidence type="ECO:0000256" key="1">
    <source>
        <dbReference type="ARBA" id="ARBA00008987"/>
    </source>
</evidence>
<dbReference type="GO" id="GO:0005739">
    <property type="term" value="C:mitochondrion"/>
    <property type="evidence" value="ECO:0007669"/>
    <property type="project" value="TreeGrafter"/>
</dbReference>
<reference evidence="9 10" key="1">
    <citation type="submission" date="2019-06" db="EMBL/GenBank/DDBJ databases">
        <title>Draft genomes of female and male turbot (Scophthalmus maximus).</title>
        <authorList>
            <person name="Xu H."/>
            <person name="Xu X.-W."/>
            <person name="Shao C."/>
            <person name="Chen S."/>
        </authorList>
    </citation>
    <scope>NUCLEOTIDE SEQUENCE [LARGE SCALE GENOMIC DNA]</scope>
    <source>
        <strain evidence="9">Ysfricsl-2016a</strain>
        <tissue evidence="9">Blood</tissue>
    </source>
</reference>
<dbReference type="PROSITE" id="PS51352">
    <property type="entry name" value="THIOREDOXIN_2"/>
    <property type="match status" value="1"/>
</dbReference>
<dbReference type="InterPro" id="IPR036249">
    <property type="entry name" value="Thioredoxin-like_sf"/>
</dbReference>
<dbReference type="AlphaFoldDB" id="A0A6A4SJM4"/>
<dbReference type="PANTHER" id="PTHR43601">
    <property type="entry name" value="THIOREDOXIN, MITOCHONDRIAL"/>
    <property type="match status" value="1"/>
</dbReference>
<evidence type="ECO:0000256" key="7">
    <source>
        <dbReference type="ARBA" id="ARBA00080538"/>
    </source>
</evidence>
<keyword evidence="4" id="KW-1015">Disulfide bond</keyword>
<evidence type="ECO:0000313" key="10">
    <source>
        <dbReference type="Proteomes" id="UP000438429"/>
    </source>
</evidence>
<evidence type="ECO:0000256" key="5">
    <source>
        <dbReference type="ARBA" id="ARBA00023284"/>
    </source>
</evidence>
<comment type="caution">
    <text evidence="9">The sequence shown here is derived from an EMBL/GenBank/DDBJ whole genome shotgun (WGS) entry which is preliminary data.</text>
</comment>
<name>A0A6A4SJM4_SCOMX</name>
<gene>
    <name evidence="9" type="ORF">F2P81_014638</name>
</gene>
<dbReference type="InterPro" id="IPR017937">
    <property type="entry name" value="Thioredoxin_CS"/>
</dbReference>
<accession>A0A6A4SJM4</accession>
<evidence type="ECO:0000256" key="3">
    <source>
        <dbReference type="ARBA" id="ARBA00022982"/>
    </source>
</evidence>
<dbReference type="Proteomes" id="UP000438429">
    <property type="component" value="Unassembled WGS sequence"/>
</dbReference>
<dbReference type="CDD" id="cd02947">
    <property type="entry name" value="TRX_family"/>
    <property type="match status" value="1"/>
</dbReference>
<feature type="domain" description="Thioredoxin" evidence="8">
    <location>
        <begin position="208"/>
        <end position="321"/>
    </location>
</feature>
<dbReference type="PANTHER" id="PTHR43601:SF3">
    <property type="entry name" value="THIOREDOXIN, MITOCHONDRIAL"/>
    <property type="match status" value="1"/>
</dbReference>
<dbReference type="PRINTS" id="PR00421">
    <property type="entry name" value="THIOREDOXIN"/>
</dbReference>
<dbReference type="NCBIfam" id="TIGR01068">
    <property type="entry name" value="thioredoxin"/>
    <property type="match status" value="1"/>
</dbReference>
<dbReference type="GO" id="GO:0045454">
    <property type="term" value="P:cell redox homeostasis"/>
    <property type="evidence" value="ECO:0007669"/>
    <property type="project" value="TreeGrafter"/>
</dbReference>
<evidence type="ECO:0000259" key="8">
    <source>
        <dbReference type="PROSITE" id="PS51352"/>
    </source>
</evidence>
<proteinExistence type="inferred from homology"/>
<organism evidence="9 10">
    <name type="scientific">Scophthalmus maximus</name>
    <name type="common">Turbot</name>
    <name type="synonym">Psetta maxima</name>
    <dbReference type="NCBI Taxonomy" id="52904"/>
    <lineage>
        <taxon>Eukaryota</taxon>
        <taxon>Metazoa</taxon>
        <taxon>Chordata</taxon>
        <taxon>Craniata</taxon>
        <taxon>Vertebrata</taxon>
        <taxon>Euteleostomi</taxon>
        <taxon>Actinopterygii</taxon>
        <taxon>Neopterygii</taxon>
        <taxon>Teleostei</taxon>
        <taxon>Neoteleostei</taxon>
        <taxon>Acanthomorphata</taxon>
        <taxon>Carangaria</taxon>
        <taxon>Pleuronectiformes</taxon>
        <taxon>Pleuronectoidei</taxon>
        <taxon>Scophthalmidae</taxon>
        <taxon>Scophthalmus</taxon>
    </lineage>
</organism>